<accession>A0A0A9UCG5</accession>
<dbReference type="EMBL" id="GBRH01174772">
    <property type="protein sequence ID" value="JAE23124.1"/>
    <property type="molecule type" value="Transcribed_RNA"/>
</dbReference>
<reference evidence="1" key="1">
    <citation type="submission" date="2014-09" db="EMBL/GenBank/DDBJ databases">
        <authorList>
            <person name="Magalhaes I.L.F."/>
            <person name="Oliveira U."/>
            <person name="Santos F.R."/>
            <person name="Vidigal T.H.D.A."/>
            <person name="Brescovit A.D."/>
            <person name="Santos A.J."/>
        </authorList>
    </citation>
    <scope>NUCLEOTIDE SEQUENCE</scope>
    <source>
        <tissue evidence="1">Shoot tissue taken approximately 20 cm above the soil surface</tissue>
    </source>
</reference>
<name>A0A0A9UCG5_ARUDO</name>
<proteinExistence type="predicted"/>
<organism evidence="1">
    <name type="scientific">Arundo donax</name>
    <name type="common">Giant reed</name>
    <name type="synonym">Donax arundinaceus</name>
    <dbReference type="NCBI Taxonomy" id="35708"/>
    <lineage>
        <taxon>Eukaryota</taxon>
        <taxon>Viridiplantae</taxon>
        <taxon>Streptophyta</taxon>
        <taxon>Embryophyta</taxon>
        <taxon>Tracheophyta</taxon>
        <taxon>Spermatophyta</taxon>
        <taxon>Magnoliopsida</taxon>
        <taxon>Liliopsida</taxon>
        <taxon>Poales</taxon>
        <taxon>Poaceae</taxon>
        <taxon>PACMAD clade</taxon>
        <taxon>Arundinoideae</taxon>
        <taxon>Arundineae</taxon>
        <taxon>Arundo</taxon>
    </lineage>
</organism>
<dbReference type="AlphaFoldDB" id="A0A0A9UCG5"/>
<evidence type="ECO:0000313" key="1">
    <source>
        <dbReference type="EMBL" id="JAE23124.1"/>
    </source>
</evidence>
<reference evidence="1" key="2">
    <citation type="journal article" date="2015" name="Data Brief">
        <title>Shoot transcriptome of the giant reed, Arundo donax.</title>
        <authorList>
            <person name="Barrero R.A."/>
            <person name="Guerrero F.D."/>
            <person name="Moolhuijzen P."/>
            <person name="Goolsby J.A."/>
            <person name="Tidwell J."/>
            <person name="Bellgard S.E."/>
            <person name="Bellgard M.I."/>
        </authorList>
    </citation>
    <scope>NUCLEOTIDE SEQUENCE</scope>
    <source>
        <tissue evidence="1">Shoot tissue taken approximately 20 cm above the soil surface</tissue>
    </source>
</reference>
<protein>
    <submittedName>
        <fullName evidence="1">Uncharacterized protein</fullName>
    </submittedName>
</protein>
<sequence length="41" mass="3979">MLVVTYEGEHRHTPGAAVAPSPLAPVSAAAVASVSAGNGHV</sequence>